<dbReference type="EMBL" id="RSCD01000007">
    <property type="protein sequence ID" value="RSH91800.1"/>
    <property type="molecule type" value="Genomic_DNA"/>
</dbReference>
<dbReference type="InterPro" id="IPR035899">
    <property type="entry name" value="DBL_dom_sf"/>
</dbReference>
<dbReference type="GO" id="GO:0005085">
    <property type="term" value="F:guanyl-nucleotide exchange factor activity"/>
    <property type="evidence" value="ECO:0007669"/>
    <property type="project" value="InterPro"/>
</dbReference>
<dbReference type="Pfam" id="PF00564">
    <property type="entry name" value="PB1"/>
    <property type="match status" value="1"/>
</dbReference>
<feature type="domain" description="PB1" evidence="3">
    <location>
        <begin position="949"/>
        <end position="1034"/>
    </location>
</feature>
<feature type="compositionally biased region" description="Low complexity" evidence="1">
    <location>
        <begin position="902"/>
        <end position="917"/>
    </location>
</feature>
<dbReference type="OrthoDB" id="1594986at2759"/>
<organism evidence="4 5">
    <name type="scientific">Saitozyma podzolica</name>
    <dbReference type="NCBI Taxonomy" id="1890683"/>
    <lineage>
        <taxon>Eukaryota</taxon>
        <taxon>Fungi</taxon>
        <taxon>Dikarya</taxon>
        <taxon>Basidiomycota</taxon>
        <taxon>Agaricomycotina</taxon>
        <taxon>Tremellomycetes</taxon>
        <taxon>Tremellales</taxon>
        <taxon>Trimorphomycetaceae</taxon>
        <taxon>Saitozyma</taxon>
    </lineage>
</organism>
<feature type="region of interest" description="Disordered" evidence="1">
    <location>
        <begin position="661"/>
        <end position="755"/>
    </location>
</feature>
<dbReference type="CDD" id="cd00160">
    <property type="entry name" value="RhoGEF"/>
    <property type="match status" value="1"/>
</dbReference>
<feature type="compositionally biased region" description="Polar residues" evidence="1">
    <location>
        <begin position="717"/>
        <end position="727"/>
    </location>
</feature>
<dbReference type="SUPFAM" id="SSF54277">
    <property type="entry name" value="CAD &amp; PB1 domains"/>
    <property type="match status" value="1"/>
</dbReference>
<dbReference type="Proteomes" id="UP000279259">
    <property type="component" value="Unassembled WGS sequence"/>
</dbReference>
<dbReference type="SUPFAM" id="SSF48065">
    <property type="entry name" value="DBL homology domain (DH-domain)"/>
    <property type="match status" value="1"/>
</dbReference>
<dbReference type="PANTHER" id="PTHR47339:SF1">
    <property type="entry name" value="CELL DIVISION CONTROL PROTEIN 24"/>
    <property type="match status" value="1"/>
</dbReference>
<feature type="region of interest" description="Disordered" evidence="1">
    <location>
        <begin position="894"/>
        <end position="942"/>
    </location>
</feature>
<evidence type="ECO:0000313" key="5">
    <source>
        <dbReference type="Proteomes" id="UP000279259"/>
    </source>
</evidence>
<dbReference type="InterPro" id="IPR000219">
    <property type="entry name" value="DH_dom"/>
</dbReference>
<dbReference type="PROSITE" id="PS50010">
    <property type="entry name" value="DH_2"/>
    <property type="match status" value="1"/>
</dbReference>
<dbReference type="PANTHER" id="PTHR47339">
    <property type="entry name" value="CELL DIVISION CONTROL PROTEIN 24"/>
    <property type="match status" value="1"/>
</dbReference>
<reference evidence="4 5" key="1">
    <citation type="submission" date="2018-11" db="EMBL/GenBank/DDBJ databases">
        <title>Genome sequence of Saitozyma podzolica DSM 27192.</title>
        <authorList>
            <person name="Aliyu H."/>
            <person name="Gorte O."/>
            <person name="Ochsenreither K."/>
        </authorList>
    </citation>
    <scope>NUCLEOTIDE SEQUENCE [LARGE SCALE GENOMIC DNA]</scope>
    <source>
        <strain evidence="4 5">DSM 27192</strain>
    </source>
</reference>
<dbReference type="GO" id="GO:0030010">
    <property type="term" value="P:establishment of cell polarity"/>
    <property type="evidence" value="ECO:0007669"/>
    <property type="project" value="TreeGrafter"/>
</dbReference>
<dbReference type="CDD" id="cd13246">
    <property type="entry name" value="PH_Scd1"/>
    <property type="match status" value="1"/>
</dbReference>
<dbReference type="GO" id="GO:0031106">
    <property type="term" value="P:septin ring organization"/>
    <property type="evidence" value="ECO:0007669"/>
    <property type="project" value="TreeGrafter"/>
</dbReference>
<evidence type="ECO:0000259" key="3">
    <source>
        <dbReference type="PROSITE" id="PS51745"/>
    </source>
</evidence>
<evidence type="ECO:0000256" key="1">
    <source>
        <dbReference type="SAM" id="MobiDB-lite"/>
    </source>
</evidence>
<dbReference type="Gene3D" id="1.20.900.10">
    <property type="entry name" value="Dbl homology (DH) domain"/>
    <property type="match status" value="1"/>
</dbReference>
<feature type="compositionally biased region" description="Polar residues" evidence="1">
    <location>
        <begin position="662"/>
        <end position="675"/>
    </location>
</feature>
<evidence type="ECO:0000313" key="4">
    <source>
        <dbReference type="EMBL" id="RSH91800.1"/>
    </source>
</evidence>
<name>A0A427YL54_9TREE</name>
<dbReference type="FunFam" id="2.30.29.30:FF:000365">
    <property type="entry name" value="Related to CDC24-GTP/GDP exchange factor for Cdc42p"/>
    <property type="match status" value="1"/>
</dbReference>
<evidence type="ECO:0000259" key="2">
    <source>
        <dbReference type="PROSITE" id="PS50010"/>
    </source>
</evidence>
<dbReference type="SUPFAM" id="SSF50729">
    <property type="entry name" value="PH domain-like"/>
    <property type="match status" value="1"/>
</dbReference>
<dbReference type="GO" id="GO:0043332">
    <property type="term" value="C:mating projection tip"/>
    <property type="evidence" value="ECO:0007669"/>
    <property type="project" value="TreeGrafter"/>
</dbReference>
<sequence length="1034" mass="115016">MSVSGSISRRRVGSVSQRGLEAGLPPLDIQSIQMPSNPQNALAMKTAALGTNRSLFQTCSLLKRKLRHVEDFGPFLEQPRGAETLDVVSHMCHLLRLGSPLCHLYNLLLPAFTDPDSPLYADLPRPPSIAYDFPAFLSSPDGVRNWAKRPENTKACQRYIAQFTMAMNKRKDEGRWHGELWALHELWGKSKGEDIEAYDSTGFMKVLHTVETMLDNLPDSALSPDSPQTPYSASVGHRQSYDVPFSMGGSASGAAAVANMAATMNGGVHIEAESAEEMQRSKSSADANAFKSVEELVASEKSYVQELEILVRCSMEMVDAHIVSTETNHQMFSNLTKILDFHRKFLIKLETEYEPIQEGQGPKAWAEGRWGRPFVASEPEFDCYGPYCANYLDAITIVNEQMPNLLRGQDLPPSERPCLHPERELQAFMIKPIQRITKYGLLLDAILHATAKHEYPFRAELEEGSAAVRRIAASINEVTDFKAKQATVWELVDRVEDWKGHEVEKFGDLWLDDHFTVTKADQPREYHVFLFEKMMLCCKEVVPERKAKSAKNSLRKDKSLSKVLPEKRKLALKGRIFVSNINRATIHPSDPIDPYVHRLTIAWTVPHRGPDGYTRDEEDSFIMTGKSEDQIKKWADKVMDLSTTERQKQEEYRAERARLQGRYSNPGSSYQQQSAWAPPTPATEQPPISFPPPMPNSATSYAWVAEDDEDDSGYRSGRTTPSISGSTVHGYAPSGRRVLSQQSIPADRQADQRARALTEDQFGPSMTQWRSQQMPPPLPRLTSAMSAMSTTSDASFGTIRPSIGRNISSTRLDTSEEVDEDSPDDQRESYHRHAPARGMTRVPSQGVPSTVPYPPALRPADPDIGRIRRPVPPNLATSSTSTLVGGTAYFAKRMSAGKRSSGESNSTQTSETSSGQSPATPYSHPGEMRGIGSVSRQNSSDQVAANGNSMIVKVHWSEHVFSVVLANNADCAQLYEKVAKKIRMIRGNSGPDLVHIKWVDADNDEVSLRCDADIEAMFDEARELGATYVNLVAR</sequence>
<dbReference type="InterPro" id="IPR011993">
    <property type="entry name" value="PH-like_dom_sf"/>
</dbReference>
<dbReference type="InterPro" id="IPR000270">
    <property type="entry name" value="PB1_dom"/>
</dbReference>
<dbReference type="CDD" id="cd05992">
    <property type="entry name" value="PB1"/>
    <property type="match status" value="1"/>
</dbReference>
<accession>A0A427YL54</accession>
<protein>
    <recommendedName>
        <fullName evidence="6">DH domain-containing protein</fullName>
    </recommendedName>
</protein>
<dbReference type="SMART" id="SM00325">
    <property type="entry name" value="RhoGEF"/>
    <property type="match status" value="1"/>
</dbReference>
<dbReference type="InterPro" id="IPR033511">
    <property type="entry name" value="Cdc24/Scd1_PH_dom"/>
</dbReference>
<dbReference type="Gene3D" id="2.30.29.30">
    <property type="entry name" value="Pleckstrin-homology domain (PH domain)/Phosphotyrosine-binding domain (PTB)"/>
    <property type="match status" value="1"/>
</dbReference>
<keyword evidence="5" id="KW-1185">Reference proteome</keyword>
<gene>
    <name evidence="4" type="ORF">EHS25_009170</name>
</gene>
<dbReference type="PROSITE" id="PS51745">
    <property type="entry name" value="PB1"/>
    <property type="match status" value="1"/>
</dbReference>
<feature type="region of interest" description="Disordered" evidence="1">
    <location>
        <begin position="785"/>
        <end position="881"/>
    </location>
</feature>
<comment type="caution">
    <text evidence="4">The sequence shown here is derived from an EMBL/GenBank/DDBJ whole genome shotgun (WGS) entry which is preliminary data.</text>
</comment>
<dbReference type="AlphaFoldDB" id="A0A427YL54"/>
<dbReference type="Gene3D" id="3.10.20.90">
    <property type="entry name" value="Phosphatidylinositol 3-kinase Catalytic Subunit, Chain A, domain 1"/>
    <property type="match status" value="1"/>
</dbReference>
<dbReference type="GO" id="GO:0005737">
    <property type="term" value="C:cytoplasm"/>
    <property type="evidence" value="ECO:0007669"/>
    <property type="project" value="TreeGrafter"/>
</dbReference>
<feature type="domain" description="DH" evidence="2">
    <location>
        <begin position="288"/>
        <end position="478"/>
    </location>
</feature>
<evidence type="ECO:0008006" key="6">
    <source>
        <dbReference type="Google" id="ProtNLM"/>
    </source>
</evidence>
<dbReference type="STRING" id="1890683.A0A427YL54"/>
<dbReference type="Pfam" id="PF15411">
    <property type="entry name" value="PH_10"/>
    <property type="match status" value="1"/>
</dbReference>
<feature type="compositionally biased region" description="Low complexity" evidence="1">
    <location>
        <begin position="785"/>
        <end position="795"/>
    </location>
</feature>
<dbReference type="InterPro" id="IPR053793">
    <property type="entry name" value="PB1-like"/>
</dbReference>
<dbReference type="InterPro" id="IPR053026">
    <property type="entry name" value="CDC42_GEF"/>
</dbReference>
<dbReference type="GO" id="GO:0005634">
    <property type="term" value="C:nucleus"/>
    <property type="evidence" value="ECO:0007669"/>
    <property type="project" value="TreeGrafter"/>
</dbReference>
<dbReference type="SMART" id="SM00666">
    <property type="entry name" value="PB1"/>
    <property type="match status" value="1"/>
</dbReference>
<dbReference type="Pfam" id="PF00621">
    <property type="entry name" value="RhoGEF"/>
    <property type="match status" value="1"/>
</dbReference>
<proteinExistence type="predicted"/>
<dbReference type="GO" id="GO:0000935">
    <property type="term" value="C:division septum"/>
    <property type="evidence" value="ECO:0007669"/>
    <property type="project" value="TreeGrafter"/>
</dbReference>